<keyword evidence="2" id="KW-0175">Coiled coil</keyword>
<protein>
    <recommendedName>
        <fullName evidence="3">Kinesin motor domain-containing protein</fullName>
    </recommendedName>
</protein>
<dbReference type="PROSITE" id="PS50067">
    <property type="entry name" value="KINESIN_MOTOR_2"/>
    <property type="match status" value="1"/>
</dbReference>
<reference evidence="4" key="1">
    <citation type="submission" date="2022-07" db="EMBL/GenBank/DDBJ databases">
        <title>Genome analysis of Parmales, a sister group of diatoms, reveals the evolutionary specialization of diatoms from phago-mixotrophs to photoautotrophs.</title>
        <authorList>
            <person name="Ban H."/>
            <person name="Sato S."/>
            <person name="Yoshikawa S."/>
            <person name="Kazumasa Y."/>
            <person name="Nakamura Y."/>
            <person name="Ichinomiya M."/>
            <person name="Saitoh K."/>
            <person name="Sato N."/>
            <person name="Blanc-Mathieu R."/>
            <person name="Endo H."/>
            <person name="Kuwata A."/>
            <person name="Ogata H."/>
        </authorList>
    </citation>
    <scope>NUCLEOTIDE SEQUENCE</scope>
</reference>
<name>A0A9W7ADY3_9STRA</name>
<feature type="domain" description="Kinesin motor" evidence="3">
    <location>
        <begin position="1"/>
        <end position="106"/>
    </location>
</feature>
<organism evidence="4 5">
    <name type="scientific">Triparma retinervis</name>
    <dbReference type="NCBI Taxonomy" id="2557542"/>
    <lineage>
        <taxon>Eukaryota</taxon>
        <taxon>Sar</taxon>
        <taxon>Stramenopiles</taxon>
        <taxon>Ochrophyta</taxon>
        <taxon>Bolidophyceae</taxon>
        <taxon>Parmales</taxon>
        <taxon>Triparmaceae</taxon>
        <taxon>Triparma</taxon>
    </lineage>
</organism>
<keyword evidence="1" id="KW-0505">Motor protein</keyword>
<dbReference type="GO" id="GO:0005871">
    <property type="term" value="C:kinesin complex"/>
    <property type="evidence" value="ECO:0007669"/>
    <property type="project" value="TreeGrafter"/>
</dbReference>
<keyword evidence="1" id="KW-0067">ATP-binding</keyword>
<dbReference type="GO" id="GO:0005874">
    <property type="term" value="C:microtubule"/>
    <property type="evidence" value="ECO:0007669"/>
    <property type="project" value="TreeGrafter"/>
</dbReference>
<keyword evidence="5" id="KW-1185">Reference proteome</keyword>
<keyword evidence="1" id="KW-0547">Nucleotide-binding</keyword>
<evidence type="ECO:0000313" key="5">
    <source>
        <dbReference type="Proteomes" id="UP001165082"/>
    </source>
</evidence>
<accession>A0A9W7ADY3</accession>
<evidence type="ECO:0000259" key="3">
    <source>
        <dbReference type="PROSITE" id="PS50067"/>
    </source>
</evidence>
<dbReference type="PANTHER" id="PTHR24115">
    <property type="entry name" value="KINESIN-RELATED"/>
    <property type="match status" value="1"/>
</dbReference>
<dbReference type="GO" id="GO:0007018">
    <property type="term" value="P:microtubule-based movement"/>
    <property type="evidence" value="ECO:0007669"/>
    <property type="project" value="InterPro"/>
</dbReference>
<dbReference type="Pfam" id="PF00225">
    <property type="entry name" value="Kinesin"/>
    <property type="match status" value="1"/>
</dbReference>
<dbReference type="InterPro" id="IPR001752">
    <property type="entry name" value="Kinesin_motor_dom"/>
</dbReference>
<dbReference type="GO" id="GO:0005524">
    <property type="term" value="F:ATP binding"/>
    <property type="evidence" value="ECO:0007669"/>
    <property type="project" value="UniProtKB-UniRule"/>
</dbReference>
<dbReference type="AlphaFoldDB" id="A0A9W7ADY3"/>
<dbReference type="InterPro" id="IPR027640">
    <property type="entry name" value="Kinesin-like_fam"/>
</dbReference>
<gene>
    <name evidence="4" type="ORF">TrRE_jg10693</name>
</gene>
<proteinExistence type="inferred from homology"/>
<comment type="caution">
    <text evidence="4">The sequence shown here is derived from an EMBL/GenBank/DDBJ whole genome shotgun (WGS) entry which is preliminary data.</text>
</comment>
<dbReference type="InterPro" id="IPR027417">
    <property type="entry name" value="P-loop_NTPase"/>
</dbReference>
<evidence type="ECO:0000256" key="2">
    <source>
        <dbReference type="SAM" id="Coils"/>
    </source>
</evidence>
<feature type="binding site" evidence="1">
    <location>
        <begin position="25"/>
        <end position="32"/>
    </location>
    <ligand>
        <name>ATP</name>
        <dbReference type="ChEBI" id="CHEBI:30616"/>
    </ligand>
</feature>
<feature type="coiled-coil region" evidence="2">
    <location>
        <begin position="238"/>
        <end position="265"/>
    </location>
</feature>
<dbReference type="SUPFAM" id="SSF52540">
    <property type="entry name" value="P-loop containing nucleoside triphosphate hydrolases"/>
    <property type="match status" value="1"/>
</dbReference>
<evidence type="ECO:0000313" key="4">
    <source>
        <dbReference type="EMBL" id="GMH65980.1"/>
    </source>
</evidence>
<dbReference type="Gene3D" id="3.40.850.10">
    <property type="entry name" value="Kinesin motor domain"/>
    <property type="match status" value="1"/>
</dbReference>
<dbReference type="PRINTS" id="PR00380">
    <property type="entry name" value="KINESINHEAVY"/>
</dbReference>
<sequence>MAQLLNPLIESIKEGSSNSTLLAYGQTGSGKTHTLFGAPGSLTVTSLQREGGGRVGGWGLIPLAMLETLELAGETGKVRVSAKEIYGGKVYDLLDDLKPLSFSSAQGTGLGVGNGRVATLDGSASYGGTHPPGCRCGECWKAKEKAKKDRMALRDSGAFKRDSSIRKMNKTGNEVEFRTIGEKLNIITCLTDVVDLCSVVEATRDGAEHTEESICSARFGERMAGVRTRNVSARVVSGDERNREAEMLRRRLEKEKAELAAMMENGGRGSVVGSKVEIKGYKDNLRKREGAAKRRTSMKVALAEAKALGGKEGVEAAKSRLDKATLDYEVMDGIVKREESIKGFVTKESRGVEEKRARIRDLKQQLLLVTLE</sequence>
<dbReference type="GO" id="GO:0016887">
    <property type="term" value="F:ATP hydrolysis activity"/>
    <property type="evidence" value="ECO:0007669"/>
    <property type="project" value="TreeGrafter"/>
</dbReference>
<dbReference type="SMART" id="SM00129">
    <property type="entry name" value="KISc"/>
    <property type="match status" value="1"/>
</dbReference>
<comment type="similarity">
    <text evidence="1">Belongs to the TRAFAC class myosin-kinesin ATPase superfamily. Kinesin family.</text>
</comment>
<dbReference type="OrthoDB" id="3176171at2759"/>
<evidence type="ECO:0000256" key="1">
    <source>
        <dbReference type="PROSITE-ProRule" id="PRU00283"/>
    </source>
</evidence>
<dbReference type="Proteomes" id="UP001165082">
    <property type="component" value="Unassembled WGS sequence"/>
</dbReference>
<dbReference type="EMBL" id="BRXZ01002598">
    <property type="protein sequence ID" value="GMH65980.1"/>
    <property type="molecule type" value="Genomic_DNA"/>
</dbReference>
<dbReference type="GO" id="GO:0003777">
    <property type="term" value="F:microtubule motor activity"/>
    <property type="evidence" value="ECO:0007669"/>
    <property type="project" value="InterPro"/>
</dbReference>
<dbReference type="InterPro" id="IPR036961">
    <property type="entry name" value="Kinesin_motor_dom_sf"/>
</dbReference>
<dbReference type="GO" id="GO:0008017">
    <property type="term" value="F:microtubule binding"/>
    <property type="evidence" value="ECO:0007669"/>
    <property type="project" value="InterPro"/>
</dbReference>